<dbReference type="PANTHER" id="PTHR24133">
    <property type="entry name" value="ANKYRIN DOMAIN-CONTAINING"/>
    <property type="match status" value="1"/>
</dbReference>
<reference evidence="3 4" key="1">
    <citation type="journal article" date="2021" name="Cell">
        <title>Tracing the genetic footprints of vertebrate landing in non-teleost ray-finned fishes.</title>
        <authorList>
            <person name="Bi X."/>
            <person name="Wang K."/>
            <person name="Yang L."/>
            <person name="Pan H."/>
            <person name="Jiang H."/>
            <person name="Wei Q."/>
            <person name="Fang M."/>
            <person name="Yu H."/>
            <person name="Zhu C."/>
            <person name="Cai Y."/>
            <person name="He Y."/>
            <person name="Gan X."/>
            <person name="Zeng H."/>
            <person name="Yu D."/>
            <person name="Zhu Y."/>
            <person name="Jiang H."/>
            <person name="Qiu Q."/>
            <person name="Yang H."/>
            <person name="Zhang Y.E."/>
            <person name="Wang W."/>
            <person name="Zhu M."/>
            <person name="He S."/>
            <person name="Zhang G."/>
        </authorList>
    </citation>
    <scope>NUCLEOTIDE SEQUENCE [LARGE SCALE GENOMIC DNA]</scope>
    <source>
        <strain evidence="3">Bchr_013</strain>
    </source>
</reference>
<proteinExistence type="predicted"/>
<accession>A0A8X7XQ38</accession>
<dbReference type="Pfam" id="PF12796">
    <property type="entry name" value="Ank_2"/>
    <property type="match status" value="2"/>
</dbReference>
<dbReference type="SUPFAM" id="SSF48403">
    <property type="entry name" value="Ankyrin repeat"/>
    <property type="match status" value="1"/>
</dbReference>
<keyword evidence="1" id="KW-0040">ANK repeat</keyword>
<gene>
    <name evidence="3" type="primary">Ankdd1a</name>
    <name evidence="3" type="ORF">GTO96_0006197</name>
</gene>
<dbReference type="InterPro" id="IPR002110">
    <property type="entry name" value="Ankyrin_rpt"/>
</dbReference>
<dbReference type="AlphaFoldDB" id="A0A8X7XQ38"/>
<feature type="region of interest" description="Disordered" evidence="2">
    <location>
        <begin position="148"/>
        <end position="169"/>
    </location>
</feature>
<dbReference type="Proteomes" id="UP000886611">
    <property type="component" value="Unassembled WGS sequence"/>
</dbReference>
<dbReference type="PROSITE" id="PS50297">
    <property type="entry name" value="ANK_REP_REGION"/>
    <property type="match status" value="5"/>
</dbReference>
<organism evidence="3 4">
    <name type="scientific">Polypterus senegalus</name>
    <name type="common">Senegal bichir</name>
    <dbReference type="NCBI Taxonomy" id="55291"/>
    <lineage>
        <taxon>Eukaryota</taxon>
        <taxon>Metazoa</taxon>
        <taxon>Chordata</taxon>
        <taxon>Craniata</taxon>
        <taxon>Vertebrata</taxon>
        <taxon>Euteleostomi</taxon>
        <taxon>Actinopterygii</taxon>
        <taxon>Polypteriformes</taxon>
        <taxon>Polypteridae</taxon>
        <taxon>Polypterus</taxon>
    </lineage>
</organism>
<dbReference type="InterPro" id="IPR052391">
    <property type="entry name" value="E3_Ligase-Neurotoxin"/>
</dbReference>
<feature type="repeat" description="ANK" evidence="1">
    <location>
        <begin position="312"/>
        <end position="344"/>
    </location>
</feature>
<name>A0A8X7XQ38_POLSE</name>
<feature type="non-terminal residue" evidence="3">
    <location>
        <position position="1"/>
    </location>
</feature>
<dbReference type="PROSITE" id="PS50088">
    <property type="entry name" value="ANK_REPEAT"/>
    <property type="match status" value="5"/>
</dbReference>
<comment type="caution">
    <text evidence="3">The sequence shown here is derived from an EMBL/GenBank/DDBJ whole genome shotgun (WGS) entry which is preliminary data.</text>
</comment>
<dbReference type="Pfam" id="PF00023">
    <property type="entry name" value="Ank"/>
    <property type="match status" value="1"/>
</dbReference>
<dbReference type="InterPro" id="IPR036770">
    <property type="entry name" value="Ankyrin_rpt-contain_sf"/>
</dbReference>
<feature type="repeat" description="ANK" evidence="1">
    <location>
        <begin position="378"/>
        <end position="410"/>
    </location>
</feature>
<evidence type="ECO:0000256" key="2">
    <source>
        <dbReference type="SAM" id="MobiDB-lite"/>
    </source>
</evidence>
<feature type="repeat" description="ANK" evidence="1">
    <location>
        <begin position="244"/>
        <end position="276"/>
    </location>
</feature>
<evidence type="ECO:0000313" key="3">
    <source>
        <dbReference type="EMBL" id="KAG2471229.1"/>
    </source>
</evidence>
<dbReference type="PANTHER" id="PTHR24133:SF40">
    <property type="entry name" value="ANKYRIN REPEAT DOMAIN 44"/>
    <property type="match status" value="1"/>
</dbReference>
<dbReference type="SMART" id="SM00248">
    <property type="entry name" value="ANK"/>
    <property type="match status" value="6"/>
</dbReference>
<dbReference type="PRINTS" id="PR01415">
    <property type="entry name" value="ANKYRIN"/>
</dbReference>
<evidence type="ECO:0000313" key="4">
    <source>
        <dbReference type="Proteomes" id="UP000886611"/>
    </source>
</evidence>
<feature type="repeat" description="ANK" evidence="1">
    <location>
        <begin position="211"/>
        <end position="243"/>
    </location>
</feature>
<feature type="repeat" description="ANK" evidence="1">
    <location>
        <begin position="345"/>
        <end position="377"/>
    </location>
</feature>
<feature type="non-terminal residue" evidence="3">
    <location>
        <position position="489"/>
    </location>
</feature>
<dbReference type="EMBL" id="JAATIS010000094">
    <property type="protein sequence ID" value="KAG2471229.1"/>
    <property type="molecule type" value="Genomic_DNA"/>
</dbReference>
<dbReference type="Gene3D" id="1.25.40.20">
    <property type="entry name" value="Ankyrin repeat-containing domain"/>
    <property type="match status" value="3"/>
</dbReference>
<protein>
    <submittedName>
        <fullName evidence="3">AND1A protein</fullName>
    </submittedName>
</protein>
<keyword evidence="4" id="KW-1185">Reference proteome</keyword>
<evidence type="ECO:0000256" key="1">
    <source>
        <dbReference type="PROSITE-ProRule" id="PRU00023"/>
    </source>
</evidence>
<sequence length="489" mass="53307">MFERTPPERKWQRSEWAPILAPYLKGPGAAPIMTSLRRRPLIRTSSSPNIGPHGISPASRRQWRNWVFDPEKPRAQALEVLGQDGPLATAREPDGRKVVERVACEGLVNAMPSSLAQQVRDTPIRTCRASSTPWSASWRSSTWGQKSLLAGTAGTGGHPRAPSTRCRSASQSQRGRVRRCFKCGETATCCQTAPITSPGAYGLQLDIIGEIGRTALHWAAGAGHEQALRLLLEHGAAIDDEDSFGMNALLLASWFGHLKILQILVNAGAKINCDNKNGMNLLHCAAQRGHIKVLEFIMEDLEDVCIDKVDKMGKTALHLAAEQGQLEVVEFLIGFGCDHSIKDKEENTAIQLAAQSGHSEVLQKIVETGVDINEKNSKDMSALHYAALNGHEEITKILIDRGINIDAVNSVVPRLWTSDLQLKNGPQLRRMRLSNCRSIIFGLGTLQAVAGGGRFRCLRSVMPHGQLLEASGFTARPPHMAARSFSVAG</sequence>